<comment type="caution">
    <text evidence="2">The sequence shown here is derived from an EMBL/GenBank/DDBJ whole genome shotgun (WGS) entry which is preliminary data.</text>
</comment>
<evidence type="ECO:0000259" key="1">
    <source>
        <dbReference type="Pfam" id="PF01494"/>
    </source>
</evidence>
<dbReference type="InterPro" id="IPR050407">
    <property type="entry name" value="Geranylgeranyl_reductase"/>
</dbReference>
<dbReference type="Gene3D" id="1.10.600.10">
    <property type="entry name" value="Farnesyl Diphosphate Synthase"/>
    <property type="match status" value="1"/>
</dbReference>
<dbReference type="NCBIfam" id="TIGR02032">
    <property type="entry name" value="GG-red-SF"/>
    <property type="match status" value="1"/>
</dbReference>
<dbReference type="InterPro" id="IPR000092">
    <property type="entry name" value="Polyprenyl_synt"/>
</dbReference>
<dbReference type="SUPFAM" id="SSF48576">
    <property type="entry name" value="Terpenoid synthases"/>
    <property type="match status" value="1"/>
</dbReference>
<reference evidence="2" key="1">
    <citation type="submission" date="2023-07" db="EMBL/GenBank/DDBJ databases">
        <title>Two novel species in the genus Flavivirga.</title>
        <authorList>
            <person name="Kwon K."/>
        </authorList>
    </citation>
    <scope>NUCLEOTIDE SEQUENCE</scope>
    <source>
        <strain evidence="2">KCTC 52353</strain>
    </source>
</reference>
<dbReference type="PANTHER" id="PTHR42685:SF22">
    <property type="entry name" value="CONDITIONED MEDIUM FACTOR RECEPTOR 1"/>
    <property type="match status" value="1"/>
</dbReference>
<dbReference type="InterPro" id="IPR008949">
    <property type="entry name" value="Isoprenoid_synthase_dom_sf"/>
</dbReference>
<dbReference type="Pfam" id="PF00348">
    <property type="entry name" value="polyprenyl_synt"/>
    <property type="match status" value="1"/>
</dbReference>
<organism evidence="2 3">
    <name type="scientific">Flavivirga aquimarina</name>
    <dbReference type="NCBI Taxonomy" id="2027862"/>
    <lineage>
        <taxon>Bacteria</taxon>
        <taxon>Pseudomonadati</taxon>
        <taxon>Bacteroidota</taxon>
        <taxon>Flavobacteriia</taxon>
        <taxon>Flavobacteriales</taxon>
        <taxon>Flavobacteriaceae</taxon>
        <taxon>Flavivirga</taxon>
    </lineage>
</organism>
<protein>
    <submittedName>
        <fullName evidence="2">Geranylgeranyl reductase family protein</fullName>
    </submittedName>
</protein>
<dbReference type="EMBL" id="JAUOEK010000183">
    <property type="protein sequence ID" value="MDO5972020.1"/>
    <property type="molecule type" value="Genomic_DNA"/>
</dbReference>
<proteinExistence type="predicted"/>
<feature type="domain" description="FAD-binding" evidence="1">
    <location>
        <begin position="4"/>
        <end position="305"/>
    </location>
</feature>
<dbReference type="PANTHER" id="PTHR42685">
    <property type="entry name" value="GERANYLGERANYL DIPHOSPHATE REDUCTASE"/>
    <property type="match status" value="1"/>
</dbReference>
<keyword evidence="3" id="KW-1185">Reference proteome</keyword>
<dbReference type="RefSeq" id="WP_303279738.1">
    <property type="nucleotide sequence ID" value="NZ_JAUOEK010000183.1"/>
</dbReference>
<dbReference type="SUPFAM" id="SSF51905">
    <property type="entry name" value="FAD/NAD(P)-binding domain"/>
    <property type="match status" value="1"/>
</dbReference>
<dbReference type="CDD" id="cd00385">
    <property type="entry name" value="Isoprenoid_Biosyn_C1"/>
    <property type="match status" value="1"/>
</dbReference>
<dbReference type="Pfam" id="PF01494">
    <property type="entry name" value="FAD_binding_3"/>
    <property type="match status" value="1"/>
</dbReference>
<dbReference type="PRINTS" id="PR00420">
    <property type="entry name" value="RNGMNOXGNASE"/>
</dbReference>
<name>A0ABT8WFW0_9FLAO</name>
<dbReference type="Proteomes" id="UP001176883">
    <property type="component" value="Unassembled WGS sequence"/>
</dbReference>
<dbReference type="InterPro" id="IPR002938">
    <property type="entry name" value="FAD-bd"/>
</dbReference>
<gene>
    <name evidence="2" type="ORF">Q4Q35_19645</name>
</gene>
<sequence>MKTKYDVIIVGAGPAGSTSALKIAAKGYDVLLVDKDSFPRTKSCGDGLTRTATKILYDLGLKEELSIFKRTENTRITVKGKGSRNFKYPDHMTDPNYGLVIPRKELDYLLVKKAIEKGVFFMGDVLFDSLIYINQKAAGIRLKNGNTFYADIVIGADGATSNVAYQASLPITPIDKMGIGTRGYFKIAETDDTLQMFLPILDRSNKRVLPSYGWVFPVEKNIVNIGVGLIEQNEIYDIDTIFNMFMNTLKKKDSRFSNLQLQGTLMSGPMRFDFKPERTYAPGILLVGDAAGMINPFTGEGIGYALETGIHAANFYLELKKDPNEDFNDLSKYGDLLGSKYQGYFEAGTESINRYHLIWKVLKGTFQNDKPLFNAIRQATVFPEGVNESFFNYYTENVSDQISEHRGHIRSDMLSVGQGLIQMTREDWPFLSRLFNAGQITPGIPFRPSLLILIAGYSTQTNRNELTQLGMAVELGLAAAICHDSVSEEKNDDTTSSGNWGNMIAILVGDYLLSRSFEIISFYDQSYTKIISEGISKSNQGMILLKNKIQNKETISINDFLELYYLKNKYTFELCLQLGSMAKKSTKKETLILKEFGKHFGTAYFIVEDTLNYLKNKNTVSKTELNSISLGNHEMRLIEVLLKDQKGTPKEKERLSVNICQETAINEIKLAKKHLKNIEDIFVKTTLGNLCDLILEKNETITL</sequence>
<dbReference type="Gene3D" id="3.50.50.60">
    <property type="entry name" value="FAD/NAD(P)-binding domain"/>
    <property type="match status" value="1"/>
</dbReference>
<evidence type="ECO:0000313" key="3">
    <source>
        <dbReference type="Proteomes" id="UP001176883"/>
    </source>
</evidence>
<dbReference type="InterPro" id="IPR011777">
    <property type="entry name" value="Geranylgeranyl_Rdtase_fam"/>
</dbReference>
<accession>A0ABT8WFW0</accession>
<evidence type="ECO:0000313" key="2">
    <source>
        <dbReference type="EMBL" id="MDO5972020.1"/>
    </source>
</evidence>
<dbReference type="InterPro" id="IPR036188">
    <property type="entry name" value="FAD/NAD-bd_sf"/>
</dbReference>